<dbReference type="EMBL" id="CP007586">
    <property type="protein sequence ID" value="AHY15115.1"/>
    <property type="molecule type" value="Genomic_DNA"/>
</dbReference>
<dbReference type="Gene3D" id="2.40.50.220">
    <property type="entry name" value="EutN/Ccml"/>
    <property type="match status" value="1"/>
</dbReference>
<dbReference type="EMBL" id="QLQD01000013">
    <property type="protein sequence ID" value="RLU59071.1"/>
    <property type="molecule type" value="Genomic_DNA"/>
</dbReference>
<evidence type="ECO:0000313" key="7">
    <source>
        <dbReference type="Proteomes" id="UP000269148"/>
    </source>
</evidence>
<proteinExistence type="predicted"/>
<keyword evidence="2" id="KW-1282">Carboxysome</keyword>
<dbReference type="KEGG" id="siq:DQ08_01135"/>
<comment type="subcellular location">
    <subcellularLocation>
        <location evidence="1">Carboxysome</location>
    </subcellularLocation>
</comment>
<organism evidence="5 7">
    <name type="scientific">Streptococcus iniae</name>
    <name type="common">Streptococcus shiloi</name>
    <dbReference type="NCBI Taxonomy" id="1346"/>
    <lineage>
        <taxon>Bacteria</taxon>
        <taxon>Bacillati</taxon>
        <taxon>Bacillota</taxon>
        <taxon>Bacilli</taxon>
        <taxon>Lactobacillales</taxon>
        <taxon>Streptococcaceae</taxon>
        <taxon>Streptococcus</taxon>
    </lineage>
</organism>
<keyword evidence="6" id="KW-1185">Reference proteome</keyword>
<dbReference type="CDD" id="cd01614">
    <property type="entry name" value="EutN_CcmL"/>
    <property type="match status" value="1"/>
</dbReference>
<dbReference type="Pfam" id="PF03319">
    <property type="entry name" value="EutN_CcmL"/>
    <property type="match status" value="1"/>
</dbReference>
<dbReference type="KEGG" id="sio:DW64_01130"/>
<reference evidence="5 7" key="2">
    <citation type="submission" date="2018-06" db="EMBL/GenBank/DDBJ databases">
        <title>Mutators as drivers of adaptation in pathogenic bacteria and a risk factor for host jumps and vaccine escape.</title>
        <authorList>
            <person name="Barnes A.C."/>
            <person name="Silayeva O."/>
        </authorList>
    </citation>
    <scope>NUCLEOTIDE SEQUENCE [LARGE SCALE GENOMIC DNA]</scope>
    <source>
        <strain evidence="5 7">QMA0445</strain>
    </source>
</reference>
<dbReference type="Proteomes" id="UP000269148">
    <property type="component" value="Unassembled WGS sequence"/>
</dbReference>
<dbReference type="OrthoDB" id="196195at2"/>
<dbReference type="SUPFAM" id="SSF159133">
    <property type="entry name" value="EutN/CcmL-like"/>
    <property type="match status" value="1"/>
</dbReference>
<gene>
    <name evidence="5" type="ORF">DIY07_01060</name>
    <name evidence="4" type="ORF">DQ08_01135</name>
</gene>
<dbReference type="STRING" id="1346.BMF34_01310"/>
<evidence type="ECO:0000313" key="4">
    <source>
        <dbReference type="EMBL" id="AHY15115.1"/>
    </source>
</evidence>
<dbReference type="Proteomes" id="UP000025245">
    <property type="component" value="Chromosome"/>
</dbReference>
<dbReference type="SMR" id="A0A1J0MX29"/>
<dbReference type="InterPro" id="IPR036677">
    <property type="entry name" value="EutN_CcmL_sf"/>
</dbReference>
<dbReference type="eggNOG" id="COG4576">
    <property type="taxonomic scope" value="Bacteria"/>
</dbReference>
<accession>A0A1J0MX29</accession>
<name>A0A1J0MX29_STRIN</name>
<dbReference type="PANTHER" id="PTHR36539">
    <property type="entry name" value="ETHANOLAMINE UTILIZATION PROTEIN EUTN"/>
    <property type="match status" value="1"/>
</dbReference>
<evidence type="ECO:0000313" key="6">
    <source>
        <dbReference type="Proteomes" id="UP000025245"/>
    </source>
</evidence>
<dbReference type="InterPro" id="IPR004992">
    <property type="entry name" value="EutN_CcmL"/>
</dbReference>
<dbReference type="PROSITE" id="PS51932">
    <property type="entry name" value="BMV"/>
    <property type="match status" value="1"/>
</dbReference>
<dbReference type="RefSeq" id="WP_003099011.1">
    <property type="nucleotide sequence ID" value="NZ_CP010783.1"/>
</dbReference>
<sequence length="98" mass="10391">MLVAELVDNIWATRKSDALSGAKLLLAEVKGGSKAGELIVVVDMIGAGIGDRVIITTGSAARRMMGDDQMPVDAAVVGIIDDNYDDVKKQNGKQERFS</sequence>
<dbReference type="GO" id="GO:0031470">
    <property type="term" value="C:carboxysome"/>
    <property type="evidence" value="ECO:0007669"/>
    <property type="project" value="UniProtKB-SubCell"/>
</dbReference>
<dbReference type="KEGG" id="siz:SI82_01385"/>
<dbReference type="AlphaFoldDB" id="A0A1J0MX29"/>
<reference evidence="4 6" key="1">
    <citation type="journal article" date="2014" name="Genome Announc.">
        <title>Complete Genome Sequence of a Virulent Strain, Streptococcus iniae ISET0901, Isolated from Diseased Tilapia.</title>
        <authorList>
            <person name="Pridgeon J.W."/>
            <person name="Zhang D."/>
            <person name="Zhang L."/>
        </authorList>
    </citation>
    <scope>NUCLEOTIDE SEQUENCE [LARGE SCALE GENOMIC DNA]</scope>
    <source>
        <strain evidence="4 6">ISET0901</strain>
    </source>
</reference>
<keyword evidence="3" id="KW-1283">Bacterial microcompartment</keyword>
<protein>
    <submittedName>
        <fullName evidence="5">Ethanolamine utilization protein EutN</fullName>
    </submittedName>
</protein>
<evidence type="ECO:0000313" key="5">
    <source>
        <dbReference type="EMBL" id="RLU59071.1"/>
    </source>
</evidence>
<evidence type="ECO:0000256" key="1">
    <source>
        <dbReference type="ARBA" id="ARBA00023587"/>
    </source>
</evidence>
<dbReference type="PANTHER" id="PTHR36539:SF2">
    <property type="entry name" value="ETHANOLAMINE UTILIZATION PROTEIN"/>
    <property type="match status" value="1"/>
</dbReference>
<evidence type="ECO:0000256" key="2">
    <source>
        <dbReference type="ARBA" id="ARBA00023669"/>
    </source>
</evidence>
<dbReference type="GeneID" id="35765348"/>
<evidence type="ECO:0000256" key="3">
    <source>
        <dbReference type="ARBA" id="ARBA00024446"/>
    </source>
</evidence>